<sequence>MSTCDAIGKVLITGAGGGIGLGLAVEFARRGFSVMALLRDTTKRAELDQALSGFEDRIEVRQLDVRNAAGFQMPDDVGILINNAGVRYDYLPIEEIGIAEWREYFDVNFFGMVELTQLAIPVMRKAGRGIICNINSSSLFFPLPFLAPYRATKSAMAAYSESLRSELAPFGIRVAEIFPGPVATALSAGGILHHMPAAAQFAPYAPMAKRQRENQVAADLPINDTAKVTPSMVDHILDIGGVMRDGTCAMSRQGLEDWRPGQGGEPLMAGVVNSLLR</sequence>
<name>A0ABU9YA30_9SPHN</name>
<dbReference type="InterPro" id="IPR002347">
    <property type="entry name" value="SDR_fam"/>
</dbReference>
<dbReference type="PRINTS" id="PR00081">
    <property type="entry name" value="GDHRDH"/>
</dbReference>
<dbReference type="RefSeq" id="WP_343892270.1">
    <property type="nucleotide sequence ID" value="NZ_BAAAEH010000055.1"/>
</dbReference>
<dbReference type="Pfam" id="PF00106">
    <property type="entry name" value="adh_short"/>
    <property type="match status" value="1"/>
</dbReference>
<dbReference type="PANTHER" id="PTHR44169:SF6">
    <property type="entry name" value="NADPH-DEPENDENT 1-ACYLDIHYDROXYACETONE PHOSPHATE REDUCTASE"/>
    <property type="match status" value="1"/>
</dbReference>
<organism evidence="4 5">
    <name type="scientific">Sphingomonas oligophenolica</name>
    <dbReference type="NCBI Taxonomy" id="301154"/>
    <lineage>
        <taxon>Bacteria</taxon>
        <taxon>Pseudomonadati</taxon>
        <taxon>Pseudomonadota</taxon>
        <taxon>Alphaproteobacteria</taxon>
        <taxon>Sphingomonadales</taxon>
        <taxon>Sphingomonadaceae</taxon>
        <taxon>Sphingomonas</taxon>
    </lineage>
</organism>
<gene>
    <name evidence="4" type="ORF">ABC974_23515</name>
</gene>
<evidence type="ECO:0000313" key="5">
    <source>
        <dbReference type="Proteomes" id="UP001419910"/>
    </source>
</evidence>
<comment type="similarity">
    <text evidence="1 3">Belongs to the short-chain dehydrogenases/reductases (SDR) family.</text>
</comment>
<evidence type="ECO:0000313" key="4">
    <source>
        <dbReference type="EMBL" id="MEN2792616.1"/>
    </source>
</evidence>
<dbReference type="Proteomes" id="UP001419910">
    <property type="component" value="Unassembled WGS sequence"/>
</dbReference>
<dbReference type="SUPFAM" id="SSF51735">
    <property type="entry name" value="NAD(P)-binding Rossmann-fold domains"/>
    <property type="match status" value="1"/>
</dbReference>
<comment type="caution">
    <text evidence="4">The sequence shown here is derived from an EMBL/GenBank/DDBJ whole genome shotgun (WGS) entry which is preliminary data.</text>
</comment>
<evidence type="ECO:0000256" key="3">
    <source>
        <dbReference type="RuleBase" id="RU000363"/>
    </source>
</evidence>
<reference evidence="4 5" key="1">
    <citation type="submission" date="2024-05" db="EMBL/GenBank/DDBJ databases">
        <authorList>
            <person name="Liu Q."/>
            <person name="Xin Y.-H."/>
        </authorList>
    </citation>
    <scope>NUCLEOTIDE SEQUENCE [LARGE SCALE GENOMIC DNA]</scope>
    <source>
        <strain evidence="4 5">CGMCC 1.10181</strain>
    </source>
</reference>
<accession>A0ABU9YA30</accession>
<protein>
    <submittedName>
        <fullName evidence="4">SDR family NAD(P)-dependent oxidoreductase</fullName>
    </submittedName>
</protein>
<dbReference type="InterPro" id="IPR036291">
    <property type="entry name" value="NAD(P)-bd_dom_sf"/>
</dbReference>
<keyword evidence="2" id="KW-0560">Oxidoreductase</keyword>
<proteinExistence type="inferred from homology"/>
<dbReference type="PRINTS" id="PR00080">
    <property type="entry name" value="SDRFAMILY"/>
</dbReference>
<evidence type="ECO:0000256" key="2">
    <source>
        <dbReference type="ARBA" id="ARBA00023002"/>
    </source>
</evidence>
<dbReference type="PANTHER" id="PTHR44169">
    <property type="entry name" value="NADPH-DEPENDENT 1-ACYLDIHYDROXYACETONE PHOSPHATE REDUCTASE"/>
    <property type="match status" value="1"/>
</dbReference>
<dbReference type="Gene3D" id="3.40.50.720">
    <property type="entry name" value="NAD(P)-binding Rossmann-like Domain"/>
    <property type="match status" value="1"/>
</dbReference>
<dbReference type="EMBL" id="JBDIME010000031">
    <property type="protein sequence ID" value="MEN2792616.1"/>
    <property type="molecule type" value="Genomic_DNA"/>
</dbReference>
<evidence type="ECO:0000256" key="1">
    <source>
        <dbReference type="ARBA" id="ARBA00006484"/>
    </source>
</evidence>
<keyword evidence="5" id="KW-1185">Reference proteome</keyword>